<keyword evidence="2 5" id="KW-0808">Transferase</keyword>
<protein>
    <recommendedName>
        <fullName evidence="5">Ubiquinone biosynthesis O-methyltransferase</fullName>
    </recommendedName>
    <alternativeName>
        <fullName evidence="5">2-polyprenyl-6-hydroxyphenol methylase</fullName>
        <ecNumber evidence="5">2.1.1.222</ecNumber>
    </alternativeName>
    <alternativeName>
        <fullName evidence="5">3-demethylubiquinone 3-O-methyltransferase</fullName>
        <ecNumber evidence="5">2.1.1.64</ecNumber>
    </alternativeName>
</protein>
<dbReference type="InterPro" id="IPR010233">
    <property type="entry name" value="UbiG_MeTrfase"/>
</dbReference>
<dbReference type="Proteomes" id="UP001369082">
    <property type="component" value="Unassembled WGS sequence"/>
</dbReference>
<evidence type="ECO:0000256" key="2">
    <source>
        <dbReference type="ARBA" id="ARBA00022679"/>
    </source>
</evidence>
<dbReference type="SUPFAM" id="SSF53335">
    <property type="entry name" value="S-adenosyl-L-methionine-dependent methyltransferases"/>
    <property type="match status" value="1"/>
</dbReference>
<dbReference type="InterPro" id="IPR029063">
    <property type="entry name" value="SAM-dependent_MTases_sf"/>
</dbReference>
<dbReference type="GO" id="GO:0102208">
    <property type="term" value="F:2-polyprenyl-6-hydroxyphenol methylase activity"/>
    <property type="evidence" value="ECO:0007669"/>
    <property type="project" value="UniProtKB-EC"/>
</dbReference>
<reference evidence="7 8" key="1">
    <citation type="submission" date="2024-02" db="EMBL/GenBank/DDBJ databases">
        <title>Bacteria isolated from the canopy kelp, Nereocystis luetkeana.</title>
        <authorList>
            <person name="Pfister C.A."/>
            <person name="Younker I.T."/>
            <person name="Light S.H."/>
        </authorList>
    </citation>
    <scope>NUCLEOTIDE SEQUENCE [LARGE SCALE GENOMIC DNA]</scope>
    <source>
        <strain evidence="7 8">TI.1.05</strain>
    </source>
</reference>
<organism evidence="7 8">
    <name type="scientific">Psychromonas aquatilis</name>
    <dbReference type="NCBI Taxonomy" id="2005072"/>
    <lineage>
        <taxon>Bacteria</taxon>
        <taxon>Pseudomonadati</taxon>
        <taxon>Pseudomonadota</taxon>
        <taxon>Gammaproteobacteria</taxon>
        <taxon>Alteromonadales</taxon>
        <taxon>Psychromonadaceae</taxon>
        <taxon>Psychromonas</taxon>
    </lineage>
</organism>
<dbReference type="NCBIfam" id="TIGR01983">
    <property type="entry name" value="UbiG"/>
    <property type="match status" value="1"/>
</dbReference>
<feature type="binding site" evidence="5">
    <location>
        <position position="56"/>
    </location>
    <ligand>
        <name>S-adenosyl-L-methionine</name>
        <dbReference type="ChEBI" id="CHEBI:59789"/>
    </ligand>
</feature>
<evidence type="ECO:0000256" key="1">
    <source>
        <dbReference type="ARBA" id="ARBA00022603"/>
    </source>
</evidence>
<comment type="catalytic activity">
    <reaction evidence="5">
        <text>a 3-(all-trans-polyprenyl)benzene-1,2-diol + S-adenosyl-L-methionine = a 2-methoxy-6-(all-trans-polyprenyl)phenol + S-adenosyl-L-homocysteine + H(+)</text>
        <dbReference type="Rhea" id="RHEA:31411"/>
        <dbReference type="Rhea" id="RHEA-COMP:9550"/>
        <dbReference type="Rhea" id="RHEA-COMP:9551"/>
        <dbReference type="ChEBI" id="CHEBI:15378"/>
        <dbReference type="ChEBI" id="CHEBI:57856"/>
        <dbReference type="ChEBI" id="CHEBI:59789"/>
        <dbReference type="ChEBI" id="CHEBI:62729"/>
        <dbReference type="ChEBI" id="CHEBI:62731"/>
        <dbReference type="EC" id="2.1.1.222"/>
    </reaction>
</comment>
<dbReference type="PANTHER" id="PTHR43464:SF19">
    <property type="entry name" value="UBIQUINONE BIOSYNTHESIS O-METHYLTRANSFERASE, MITOCHONDRIAL"/>
    <property type="match status" value="1"/>
</dbReference>
<dbReference type="Pfam" id="PF13489">
    <property type="entry name" value="Methyltransf_23"/>
    <property type="match status" value="1"/>
</dbReference>
<sequence length="253" mass="28100">MVDNTTHNTEQHAVLENEQQNGNVDQQEIDKFSAMAEQWWDLEGDFKPLHLLNPTRLDYIELGVDGLFAKKVVDVGCGGGILAESMAIKGAEVTGIDMAHASLQIARLHALETGTKVTYEKTTAEQFAIDNAQQFDVVTCMEMLEHVPDPASVIQACCDLVKPGGTVYFSTINKTWKAYLMMILGAEHVLKWVPKGTHEYEKFIRPSELLNAIDATQLHCDDLCGVEYSPLSSDFKVTKNVDVNYMLKCTKAS</sequence>
<feature type="binding site" evidence="5">
    <location>
        <position position="97"/>
    </location>
    <ligand>
        <name>S-adenosyl-L-methionine</name>
        <dbReference type="ChEBI" id="CHEBI:59789"/>
    </ligand>
</feature>
<proteinExistence type="inferred from homology"/>
<dbReference type="EC" id="2.1.1.222" evidence="5"/>
<evidence type="ECO:0000256" key="4">
    <source>
        <dbReference type="ARBA" id="ARBA00022691"/>
    </source>
</evidence>
<evidence type="ECO:0000313" key="8">
    <source>
        <dbReference type="Proteomes" id="UP001369082"/>
    </source>
</evidence>
<dbReference type="GO" id="GO:0032259">
    <property type="term" value="P:methylation"/>
    <property type="evidence" value="ECO:0007669"/>
    <property type="project" value="UniProtKB-KW"/>
</dbReference>
<keyword evidence="1 5" id="KW-0489">Methyltransferase</keyword>
<evidence type="ECO:0000256" key="5">
    <source>
        <dbReference type="HAMAP-Rule" id="MF_00472"/>
    </source>
</evidence>
<keyword evidence="4 5" id="KW-0949">S-adenosyl-L-methionine</keyword>
<dbReference type="HAMAP" id="MF_00472">
    <property type="entry name" value="UbiG"/>
    <property type="match status" value="1"/>
</dbReference>
<dbReference type="EC" id="2.1.1.64" evidence="5"/>
<comment type="caution">
    <text evidence="7">The sequence shown here is derived from an EMBL/GenBank/DDBJ whole genome shotgun (WGS) entry which is preliminary data.</text>
</comment>
<dbReference type="GO" id="GO:0061542">
    <property type="term" value="F:3-demethylubiquinol 3-O-methyltransferase activity"/>
    <property type="evidence" value="ECO:0007669"/>
    <property type="project" value="UniProtKB-EC"/>
</dbReference>
<comment type="pathway">
    <text evidence="5">Cofactor biosynthesis; ubiquinone biosynthesis.</text>
</comment>
<dbReference type="EMBL" id="JBAKAZ010000021">
    <property type="protein sequence ID" value="MEL0629383.1"/>
    <property type="molecule type" value="Genomic_DNA"/>
</dbReference>
<feature type="region of interest" description="Disordered" evidence="6">
    <location>
        <begin position="1"/>
        <end position="23"/>
    </location>
</feature>
<gene>
    <name evidence="5 7" type="primary">ubiG</name>
    <name evidence="7" type="ORF">V6256_07160</name>
</gene>
<comment type="function">
    <text evidence="5">O-methyltransferase that catalyzes the 2 O-methylation steps in the ubiquinone biosynthetic pathway.</text>
</comment>
<accession>A0ABU9GPZ1</accession>
<dbReference type="CDD" id="cd02440">
    <property type="entry name" value="AdoMet_MTases"/>
    <property type="match status" value="1"/>
</dbReference>
<evidence type="ECO:0000256" key="3">
    <source>
        <dbReference type="ARBA" id="ARBA00022688"/>
    </source>
</evidence>
<comment type="similarity">
    <text evidence="5">Belongs to the methyltransferase superfamily. UbiG/COQ3 family.</text>
</comment>
<evidence type="ECO:0000313" key="7">
    <source>
        <dbReference type="EMBL" id="MEL0629383.1"/>
    </source>
</evidence>
<dbReference type="PANTHER" id="PTHR43464">
    <property type="entry name" value="METHYLTRANSFERASE"/>
    <property type="match status" value="1"/>
</dbReference>
<dbReference type="RefSeq" id="WP_341597392.1">
    <property type="nucleotide sequence ID" value="NZ_JBAKAZ010000021.1"/>
</dbReference>
<evidence type="ECO:0000256" key="6">
    <source>
        <dbReference type="SAM" id="MobiDB-lite"/>
    </source>
</evidence>
<keyword evidence="8" id="KW-1185">Reference proteome</keyword>
<dbReference type="Gene3D" id="3.40.50.150">
    <property type="entry name" value="Vaccinia Virus protein VP39"/>
    <property type="match status" value="1"/>
</dbReference>
<comment type="catalytic activity">
    <reaction evidence="5">
        <text>a 3-demethylubiquinol + S-adenosyl-L-methionine = a ubiquinol + S-adenosyl-L-homocysteine + H(+)</text>
        <dbReference type="Rhea" id="RHEA:44380"/>
        <dbReference type="Rhea" id="RHEA-COMP:9566"/>
        <dbReference type="Rhea" id="RHEA-COMP:10914"/>
        <dbReference type="ChEBI" id="CHEBI:15378"/>
        <dbReference type="ChEBI" id="CHEBI:17976"/>
        <dbReference type="ChEBI" id="CHEBI:57856"/>
        <dbReference type="ChEBI" id="CHEBI:59789"/>
        <dbReference type="ChEBI" id="CHEBI:84422"/>
        <dbReference type="EC" id="2.1.1.64"/>
    </reaction>
</comment>
<feature type="binding site" evidence="5">
    <location>
        <position position="76"/>
    </location>
    <ligand>
        <name>S-adenosyl-L-methionine</name>
        <dbReference type="ChEBI" id="CHEBI:59789"/>
    </ligand>
</feature>
<feature type="binding site" evidence="5">
    <location>
        <position position="141"/>
    </location>
    <ligand>
        <name>S-adenosyl-L-methionine</name>
        <dbReference type="ChEBI" id="CHEBI:59789"/>
    </ligand>
</feature>
<name>A0ABU9GPZ1_9GAMM</name>
<keyword evidence="3 5" id="KW-0831">Ubiquinone biosynthesis</keyword>